<protein>
    <submittedName>
        <fullName evidence="1">Uncharacterized protein</fullName>
    </submittedName>
</protein>
<dbReference type="Proteomes" id="UP000603453">
    <property type="component" value="Unassembled WGS sequence"/>
</dbReference>
<gene>
    <name evidence="1" type="ORF">INT47_012049</name>
</gene>
<reference evidence="1" key="1">
    <citation type="submission" date="2020-12" db="EMBL/GenBank/DDBJ databases">
        <title>Metabolic potential, ecology and presence of endohyphal bacteria is reflected in genomic diversity of Mucoromycotina.</title>
        <authorList>
            <person name="Muszewska A."/>
            <person name="Okrasinska A."/>
            <person name="Steczkiewicz K."/>
            <person name="Drgas O."/>
            <person name="Orlowska M."/>
            <person name="Perlinska-Lenart U."/>
            <person name="Aleksandrzak-Piekarczyk T."/>
            <person name="Szatraj K."/>
            <person name="Zielenkiewicz U."/>
            <person name="Pilsyk S."/>
            <person name="Malc E."/>
            <person name="Mieczkowski P."/>
            <person name="Kruszewska J.S."/>
            <person name="Biernat P."/>
            <person name="Pawlowska J."/>
        </authorList>
    </citation>
    <scope>NUCLEOTIDE SEQUENCE</scope>
    <source>
        <strain evidence="1">WA0000017839</strain>
    </source>
</reference>
<keyword evidence="2" id="KW-1185">Reference proteome</keyword>
<evidence type="ECO:0000313" key="1">
    <source>
        <dbReference type="EMBL" id="KAG2191694.1"/>
    </source>
</evidence>
<dbReference type="PANTHER" id="PTHR46579:SF2">
    <property type="entry name" value="C2H2-TYPE DOMAIN-CONTAINING PROTEIN"/>
    <property type="match status" value="1"/>
</dbReference>
<dbReference type="EMBL" id="JAEPRD010000368">
    <property type="protein sequence ID" value="KAG2191694.1"/>
    <property type="molecule type" value="Genomic_DNA"/>
</dbReference>
<proteinExistence type="predicted"/>
<dbReference type="PANTHER" id="PTHR46579">
    <property type="entry name" value="F5/8 TYPE C DOMAIN-CONTAINING PROTEIN-RELATED"/>
    <property type="match status" value="1"/>
</dbReference>
<comment type="caution">
    <text evidence="1">The sequence shown here is derived from an EMBL/GenBank/DDBJ whole genome shotgun (WGS) entry which is preliminary data.</text>
</comment>
<sequence length="278" mass="32509">MSIISVKVNSPWLKINLIFFGINTVASQWPERSKASNLRAALRWRNATTEKEREDLVKANGTKYSELHRLGYLNVVRQSIIDPMHYFLLSRCSRSVKIWKDEGYFPKVNLEIMQVLTNSLESLPRYKSVDEKIANGFTRFKADNRKSWYLLYSPFGLAGILSKENMRNWMDFLNACRHILRTGIKQSEIDKAHELVLDFNRVAESLYDHKCLSMNEHRHGPLKQTIKDFPAPHAYCLFSIERCNEYLGSFKDNGKNVEVTFMEKLLEEYNLQHNAIRP</sequence>
<dbReference type="OrthoDB" id="2405025at2759"/>
<organism evidence="1 2">
    <name type="scientific">Mucor saturninus</name>
    <dbReference type="NCBI Taxonomy" id="64648"/>
    <lineage>
        <taxon>Eukaryota</taxon>
        <taxon>Fungi</taxon>
        <taxon>Fungi incertae sedis</taxon>
        <taxon>Mucoromycota</taxon>
        <taxon>Mucoromycotina</taxon>
        <taxon>Mucoromycetes</taxon>
        <taxon>Mucorales</taxon>
        <taxon>Mucorineae</taxon>
        <taxon>Mucoraceae</taxon>
        <taxon>Mucor</taxon>
    </lineage>
</organism>
<dbReference type="AlphaFoldDB" id="A0A8H7UUW8"/>
<name>A0A8H7UUW8_9FUNG</name>
<accession>A0A8H7UUW8</accession>
<evidence type="ECO:0000313" key="2">
    <source>
        <dbReference type="Proteomes" id="UP000603453"/>
    </source>
</evidence>